<dbReference type="EMBL" id="JAOAOG010000041">
    <property type="protein sequence ID" value="KAJ6252659.1"/>
    <property type="molecule type" value="Genomic_DNA"/>
</dbReference>
<gene>
    <name evidence="1" type="ORF">M0813_14031</name>
</gene>
<reference evidence="1" key="1">
    <citation type="submission" date="2022-08" db="EMBL/GenBank/DDBJ databases">
        <title>Novel sulfate-reducing endosymbionts in the free-living metamonad Anaeramoeba.</title>
        <authorList>
            <person name="Jerlstrom-Hultqvist J."/>
            <person name="Cepicka I."/>
            <person name="Gallot-Lavallee L."/>
            <person name="Salas-Leiva D."/>
            <person name="Curtis B.A."/>
            <person name="Zahonova K."/>
            <person name="Pipaliya S."/>
            <person name="Dacks J."/>
            <person name="Roger A.J."/>
        </authorList>
    </citation>
    <scope>NUCLEOTIDE SEQUENCE</scope>
    <source>
        <strain evidence="1">Schooner1</strain>
    </source>
</reference>
<sequence>MSNLKYNKYQSLTGNQKEKRSLKKEEIKQRDLANLMKRFHRINNNCIVTMEFIRLEEKSPLKLVHDFLFNSSVDKIKCDLSYLLNLEKKYSTANFYKAFIKTKKKVQNTLKIVSKVLSNVEKLQKTKIKTETKMISQQEKVKGNEKQKRVIRKSSTDFSDFMMYRSQKFLQSITTK</sequence>
<protein>
    <submittedName>
        <fullName evidence="1">Uncharacterized protein</fullName>
    </submittedName>
</protein>
<comment type="caution">
    <text evidence="1">The sequence shown here is derived from an EMBL/GenBank/DDBJ whole genome shotgun (WGS) entry which is preliminary data.</text>
</comment>
<name>A0ABQ8Z7K6_9EUKA</name>
<evidence type="ECO:0000313" key="1">
    <source>
        <dbReference type="EMBL" id="KAJ6252659.1"/>
    </source>
</evidence>
<evidence type="ECO:0000313" key="2">
    <source>
        <dbReference type="Proteomes" id="UP001150062"/>
    </source>
</evidence>
<accession>A0ABQ8Z7K6</accession>
<organism evidence="1 2">
    <name type="scientific">Anaeramoeba flamelloides</name>
    <dbReference type="NCBI Taxonomy" id="1746091"/>
    <lineage>
        <taxon>Eukaryota</taxon>
        <taxon>Metamonada</taxon>
        <taxon>Anaeramoebidae</taxon>
        <taxon>Anaeramoeba</taxon>
    </lineage>
</organism>
<dbReference type="Proteomes" id="UP001150062">
    <property type="component" value="Unassembled WGS sequence"/>
</dbReference>
<keyword evidence="2" id="KW-1185">Reference proteome</keyword>
<proteinExistence type="predicted"/>